<accession>A0A345DZ26</accession>
<dbReference type="EMBL" id="CP031148">
    <property type="protein sequence ID" value="AXG08523.1"/>
    <property type="molecule type" value="Genomic_DNA"/>
</dbReference>
<dbReference type="OrthoDB" id="217463at2157"/>
<dbReference type="RefSeq" id="WP_114584350.1">
    <property type="nucleotide sequence ID" value="NZ_CP031148.1"/>
</dbReference>
<evidence type="ECO:0000313" key="1">
    <source>
        <dbReference type="EMBL" id="AXG05198.1"/>
    </source>
</evidence>
<organism evidence="2 3">
    <name type="scientific">Haloplanus rubicundus</name>
    <dbReference type="NCBI Taxonomy" id="1547898"/>
    <lineage>
        <taxon>Archaea</taxon>
        <taxon>Methanobacteriati</taxon>
        <taxon>Methanobacteriota</taxon>
        <taxon>Stenosarchaea group</taxon>
        <taxon>Halobacteria</taxon>
        <taxon>Halobacteriales</taxon>
        <taxon>Haloferacaceae</taxon>
        <taxon>Haloplanus</taxon>
    </lineage>
</organism>
<dbReference type="EMBL" id="CP031150">
    <property type="protein sequence ID" value="AXG05198.1"/>
    <property type="molecule type" value="Genomic_DNA"/>
</dbReference>
<reference evidence="2 3" key="1">
    <citation type="submission" date="2018-07" db="EMBL/GenBank/DDBJ databases">
        <title>Genome sequences of Haloplanus sp. CBA1112.</title>
        <authorList>
            <person name="Kim Y.B."/>
            <person name="Roh S.W."/>
        </authorList>
    </citation>
    <scope>NUCLEOTIDE SEQUENCE [LARGE SCALE GENOMIC DNA]</scope>
    <source>
        <strain evidence="2 3">CBA1112</strain>
    </source>
</reference>
<dbReference type="GeneID" id="37285492"/>
<gene>
    <name evidence="2" type="ORF">DU484_00900</name>
    <name evidence="1" type="ORF">DU500_01465</name>
</gene>
<name>A0A345E8K1_9EURY</name>
<dbReference type="KEGG" id="haj:DU500_01465"/>
<evidence type="ECO:0008006" key="5">
    <source>
        <dbReference type="Google" id="ProtNLM"/>
    </source>
</evidence>
<keyword evidence="4" id="KW-1185">Reference proteome</keyword>
<evidence type="ECO:0000313" key="4">
    <source>
        <dbReference type="Proteomes" id="UP000253273"/>
    </source>
</evidence>
<proteinExistence type="predicted"/>
<dbReference type="Proteomes" id="UP000253273">
    <property type="component" value="Chromosome"/>
</dbReference>
<protein>
    <recommendedName>
        <fullName evidence="5">C2H2-type domain-containing protein</fullName>
    </recommendedName>
</protein>
<dbReference type="Proteomes" id="UP000252985">
    <property type="component" value="Chromosome"/>
</dbReference>
<sequence length="67" mass="7020">MSRNVVRRERVRAGVVECPLCGRQIATPTEHLLVHSSVASVTAGNADAIECPACTGVTFIVDAGTPE</sequence>
<evidence type="ECO:0000313" key="2">
    <source>
        <dbReference type="EMBL" id="AXG08523.1"/>
    </source>
</evidence>
<evidence type="ECO:0000313" key="3">
    <source>
        <dbReference type="Proteomes" id="UP000252985"/>
    </source>
</evidence>
<reference evidence="1 4" key="2">
    <citation type="submission" date="2018-07" db="EMBL/GenBank/DDBJ databases">
        <title>Genome sequences of Haloplanus sp. CBA1113.</title>
        <authorList>
            <person name="Kim Y.B."/>
            <person name="Roh S.W."/>
        </authorList>
    </citation>
    <scope>NUCLEOTIDE SEQUENCE [LARGE SCALE GENOMIC DNA]</scope>
    <source>
        <strain evidence="1 4">CBA1113</strain>
    </source>
</reference>
<dbReference type="KEGG" id="haq:DU484_00900"/>
<dbReference type="AlphaFoldDB" id="A0A345E8K1"/>
<accession>A0A345E8K1</accession>